<dbReference type="SUPFAM" id="SSF55194">
    <property type="entry name" value="Ribosome recycling factor, RRF"/>
    <property type="match status" value="1"/>
</dbReference>
<keyword evidence="7" id="KW-0175">Coiled coil</keyword>
<evidence type="ECO:0000256" key="5">
    <source>
        <dbReference type="ARBA" id="ARBA00025050"/>
    </source>
</evidence>
<proteinExistence type="inferred from homology"/>
<dbReference type="InterPro" id="IPR023584">
    <property type="entry name" value="Ribosome_recyc_fac_dom"/>
</dbReference>
<dbReference type="NCBIfam" id="TIGR00496">
    <property type="entry name" value="frr"/>
    <property type="match status" value="1"/>
</dbReference>
<evidence type="ECO:0000313" key="9">
    <source>
        <dbReference type="EMBL" id="HHJ80212.1"/>
    </source>
</evidence>
<gene>
    <name evidence="6" type="primary">frr</name>
    <name evidence="9" type="ORF">ENJ65_01110</name>
</gene>
<dbReference type="InterPro" id="IPR036191">
    <property type="entry name" value="RRF_sf"/>
</dbReference>
<dbReference type="Pfam" id="PF01765">
    <property type="entry name" value="RRF"/>
    <property type="match status" value="1"/>
</dbReference>
<dbReference type="Proteomes" id="UP000885832">
    <property type="component" value="Unassembled WGS sequence"/>
</dbReference>
<sequence length="185" mass="20979">MIQEIKKDASTRMGKSLVALKDEFTKIRTGRAHTSLLDHIKVDFYGNIVPINQAASVSVADARTLAVQPWDRNMVPVIEKAILNSDLGLNPSTAGEVIRVPLPMLTEERRKEMIKVVRSEAEGARVACRNIRRDANHDIKELLKEKEISEDDARRAEDEIQKITDKHVAEIEQMLEVKEKDLMEI</sequence>
<dbReference type="CDD" id="cd00520">
    <property type="entry name" value="RRF"/>
    <property type="match status" value="1"/>
</dbReference>
<dbReference type="GO" id="GO:0043023">
    <property type="term" value="F:ribosomal large subunit binding"/>
    <property type="evidence" value="ECO:0007669"/>
    <property type="project" value="TreeGrafter"/>
</dbReference>
<comment type="subcellular location">
    <subcellularLocation>
        <location evidence="1 6">Cytoplasm</location>
    </subcellularLocation>
</comment>
<comment type="function">
    <text evidence="5 6">Responsible for the release of ribosomes from messenger RNA at the termination of protein biosynthesis. May increase the efficiency of translation by recycling ribosomes from one round of translation to another.</text>
</comment>
<reference evidence="9" key="1">
    <citation type="journal article" date="2020" name="mSystems">
        <title>Genome- and Community-Level Interaction Insights into Carbon Utilization and Element Cycling Functions of Hydrothermarchaeota in Hydrothermal Sediment.</title>
        <authorList>
            <person name="Zhou Z."/>
            <person name="Liu Y."/>
            <person name="Xu W."/>
            <person name="Pan J."/>
            <person name="Luo Z.H."/>
            <person name="Li M."/>
        </authorList>
    </citation>
    <scope>NUCLEOTIDE SEQUENCE [LARGE SCALE GENOMIC DNA]</scope>
    <source>
        <strain evidence="9">HyVt-505</strain>
    </source>
</reference>
<feature type="coiled-coil region" evidence="7">
    <location>
        <begin position="132"/>
        <end position="173"/>
    </location>
</feature>
<protein>
    <recommendedName>
        <fullName evidence="6">Ribosome-recycling factor</fullName>
        <shortName evidence="6">RRF</shortName>
    </recommendedName>
    <alternativeName>
        <fullName evidence="6">Ribosome-releasing factor</fullName>
    </alternativeName>
</protein>
<dbReference type="Gene3D" id="3.30.1360.40">
    <property type="match status" value="1"/>
</dbReference>
<name>A0A832N4P8_9GAMM</name>
<evidence type="ECO:0000259" key="8">
    <source>
        <dbReference type="Pfam" id="PF01765"/>
    </source>
</evidence>
<evidence type="ECO:0000256" key="7">
    <source>
        <dbReference type="SAM" id="Coils"/>
    </source>
</evidence>
<dbReference type="FunFam" id="1.10.132.20:FF:000001">
    <property type="entry name" value="Ribosome-recycling factor"/>
    <property type="match status" value="1"/>
</dbReference>
<dbReference type="PANTHER" id="PTHR20982">
    <property type="entry name" value="RIBOSOME RECYCLING FACTOR"/>
    <property type="match status" value="1"/>
</dbReference>
<dbReference type="PANTHER" id="PTHR20982:SF3">
    <property type="entry name" value="MITOCHONDRIAL RIBOSOME RECYCLING FACTOR PSEUDO 1"/>
    <property type="match status" value="1"/>
</dbReference>
<dbReference type="GO" id="GO:0002184">
    <property type="term" value="P:cytoplasmic translational termination"/>
    <property type="evidence" value="ECO:0007669"/>
    <property type="project" value="TreeGrafter"/>
</dbReference>
<evidence type="ECO:0000256" key="2">
    <source>
        <dbReference type="ARBA" id="ARBA00005912"/>
    </source>
</evidence>
<evidence type="ECO:0000256" key="1">
    <source>
        <dbReference type="ARBA" id="ARBA00004496"/>
    </source>
</evidence>
<evidence type="ECO:0000256" key="6">
    <source>
        <dbReference type="HAMAP-Rule" id="MF_00040"/>
    </source>
</evidence>
<dbReference type="GO" id="GO:0005829">
    <property type="term" value="C:cytosol"/>
    <property type="evidence" value="ECO:0007669"/>
    <property type="project" value="GOC"/>
</dbReference>
<dbReference type="FunFam" id="3.30.1360.40:FF:000001">
    <property type="entry name" value="Ribosome-recycling factor"/>
    <property type="match status" value="1"/>
</dbReference>
<evidence type="ECO:0000256" key="4">
    <source>
        <dbReference type="ARBA" id="ARBA00022917"/>
    </source>
</evidence>
<dbReference type="EMBL" id="DRNF01000076">
    <property type="protein sequence ID" value="HHJ80212.1"/>
    <property type="molecule type" value="Genomic_DNA"/>
</dbReference>
<evidence type="ECO:0000256" key="3">
    <source>
        <dbReference type="ARBA" id="ARBA00022490"/>
    </source>
</evidence>
<accession>A0A832N4P8</accession>
<feature type="domain" description="Ribosome recycling factor" evidence="8">
    <location>
        <begin position="20"/>
        <end position="183"/>
    </location>
</feature>
<comment type="similarity">
    <text evidence="2 6">Belongs to the RRF family.</text>
</comment>
<keyword evidence="4 6" id="KW-0648">Protein biosynthesis</keyword>
<dbReference type="Gene3D" id="1.10.132.20">
    <property type="entry name" value="Ribosome-recycling factor"/>
    <property type="match status" value="1"/>
</dbReference>
<dbReference type="InterPro" id="IPR002661">
    <property type="entry name" value="Ribosome_recyc_fac"/>
</dbReference>
<dbReference type="HAMAP" id="MF_00040">
    <property type="entry name" value="RRF"/>
    <property type="match status" value="1"/>
</dbReference>
<comment type="caution">
    <text evidence="9">The sequence shown here is derived from an EMBL/GenBank/DDBJ whole genome shotgun (WGS) entry which is preliminary data.</text>
</comment>
<organism evidence="9">
    <name type="scientific">Candidatus Tenderia electrophaga</name>
    <dbReference type="NCBI Taxonomy" id="1748243"/>
    <lineage>
        <taxon>Bacteria</taxon>
        <taxon>Pseudomonadati</taxon>
        <taxon>Pseudomonadota</taxon>
        <taxon>Gammaproteobacteria</taxon>
        <taxon>Candidatus Tenderiales</taxon>
        <taxon>Candidatus Tenderiaceae</taxon>
        <taxon>Candidatus Tenderia</taxon>
    </lineage>
</organism>
<keyword evidence="3 6" id="KW-0963">Cytoplasm</keyword>
<dbReference type="AlphaFoldDB" id="A0A832N4P8"/>